<dbReference type="InterPro" id="IPR008995">
    <property type="entry name" value="Mo/tungstate-bd_C_term_dom"/>
</dbReference>
<dbReference type="GO" id="GO:0005524">
    <property type="term" value="F:ATP binding"/>
    <property type="evidence" value="ECO:0007669"/>
    <property type="project" value="UniProtKB-KW"/>
</dbReference>
<organism evidence="6 7">
    <name type="scientific">Candidatus Phytoplasma pruni</name>
    <dbReference type="NCBI Taxonomy" id="479893"/>
    <lineage>
        <taxon>Bacteria</taxon>
        <taxon>Bacillati</taxon>
        <taxon>Mycoplasmatota</taxon>
        <taxon>Mollicutes</taxon>
        <taxon>Acholeplasmatales</taxon>
        <taxon>Acholeplasmataceae</taxon>
        <taxon>Candidatus Phytoplasma</taxon>
        <taxon>16SrIII (X-disease group)</taxon>
    </lineage>
</organism>
<accession>A0A0M1N0Q2</accession>
<dbReference type="GO" id="GO:0022857">
    <property type="term" value="F:transmembrane transporter activity"/>
    <property type="evidence" value="ECO:0007669"/>
    <property type="project" value="InterPro"/>
</dbReference>
<dbReference type="SUPFAM" id="SSF50331">
    <property type="entry name" value="MOP-like"/>
    <property type="match status" value="1"/>
</dbReference>
<dbReference type="PROSITE" id="PS50893">
    <property type="entry name" value="ABC_TRANSPORTER_2"/>
    <property type="match status" value="1"/>
</dbReference>
<gene>
    <name evidence="6" type="primary">potA</name>
    <name evidence="6" type="ORF">CPX_001493</name>
</gene>
<keyword evidence="4" id="KW-0175">Coiled coil</keyword>
<proteinExistence type="predicted"/>
<dbReference type="OrthoDB" id="9802264at2"/>
<evidence type="ECO:0000256" key="1">
    <source>
        <dbReference type="ARBA" id="ARBA00022448"/>
    </source>
</evidence>
<dbReference type="PANTHER" id="PTHR42781">
    <property type="entry name" value="SPERMIDINE/PUTRESCINE IMPORT ATP-BINDING PROTEIN POTA"/>
    <property type="match status" value="1"/>
</dbReference>
<keyword evidence="3" id="KW-0067">ATP-binding</keyword>
<evidence type="ECO:0000313" key="6">
    <source>
        <dbReference type="EMBL" id="KOR75534.1"/>
    </source>
</evidence>
<dbReference type="AlphaFoldDB" id="A0A0M1N0Q2"/>
<comment type="caution">
    <text evidence="6">The sequence shown here is derived from an EMBL/GenBank/DDBJ whole genome shotgun (WGS) entry which is preliminary data.</text>
</comment>
<evidence type="ECO:0000313" key="7">
    <source>
        <dbReference type="Proteomes" id="UP000037386"/>
    </source>
</evidence>
<dbReference type="RefSeq" id="WP_053521422.1">
    <property type="nucleotide sequence ID" value="NZ_LHCF01000005.1"/>
</dbReference>
<dbReference type="EMBL" id="LHCF01000005">
    <property type="protein sequence ID" value="KOR75534.1"/>
    <property type="molecule type" value="Genomic_DNA"/>
</dbReference>
<dbReference type="SMART" id="SM00382">
    <property type="entry name" value="AAA"/>
    <property type="match status" value="1"/>
</dbReference>
<sequence length="431" mass="49617">MSNLIELKNINKVIDSQIILKDINLEIKTNEFVTLLGPSGCGKTTILKIIGGFDDFSSGDILFNNQSIVDVPPHKRLINTVFQKYALFPHLNVLENIAFGLKIKDLNYETNKKIKALKIKTQQEMNALIEAYQEKIMAKTASKKTWLQRWFKVGFAPDIKALNQELKEKIKLINQEHQKKLTLLKKDLLTYKEKDAFIKKTVLHYLKLVGLKGFENRDINRLSGGQQQRVAIARALINKPKVLLLDEPLAALDLKLRQEMQYELKEIQRNSGITFIFVTHDQEEALALSDKIVVLKQGEIQQIGTPQDIYNEPANKFIAQFIGESNLIPGVMKKDFLVWFDDKEFVCVDRGFDENQKVDVVIRPEDIDIIKWEDGLIQGVVQSVLFKGVHWEVIINNKHRNYLIHTTDFVQVNSKVGITFNPEDLHIMEVW</sequence>
<name>A0A0M1N0Q2_9MOLU</name>
<dbReference type="InterPro" id="IPR003439">
    <property type="entry name" value="ABC_transporter-like_ATP-bd"/>
</dbReference>
<reference evidence="7" key="1">
    <citation type="submission" date="2015-05" db="EMBL/GenBank/DDBJ databases">
        <title>Draft genome sequence of 'Candidatus Phytoplasma Pruni' strain CX, a plant pathogenic bacterium.</title>
        <authorList>
            <person name="Lee I.-M."/>
            <person name="Bottner-Parker K.D."/>
            <person name="Shao J."/>
            <person name="Gundersen-Rindal D.E."/>
            <person name="Zhao Y."/>
            <person name="Davis R.E."/>
        </authorList>
    </citation>
    <scope>NUCLEOTIDE SEQUENCE [LARGE SCALE GENOMIC DNA]</scope>
    <source>
        <strain evidence="7">CX</strain>
    </source>
</reference>
<dbReference type="Pfam" id="PF00005">
    <property type="entry name" value="ABC_tran"/>
    <property type="match status" value="2"/>
</dbReference>
<feature type="domain" description="ABC transporter" evidence="5">
    <location>
        <begin position="5"/>
        <end position="322"/>
    </location>
</feature>
<dbReference type="InterPro" id="IPR013611">
    <property type="entry name" value="Transp-assoc_OB_typ2"/>
</dbReference>
<dbReference type="Pfam" id="PF08402">
    <property type="entry name" value="TOBE_2"/>
    <property type="match status" value="1"/>
</dbReference>
<evidence type="ECO:0000259" key="5">
    <source>
        <dbReference type="PROSITE" id="PS50893"/>
    </source>
</evidence>
<evidence type="ECO:0000256" key="2">
    <source>
        <dbReference type="ARBA" id="ARBA00022741"/>
    </source>
</evidence>
<dbReference type="PATRIC" id="fig|479893.3.peg.280"/>
<feature type="coiled-coil region" evidence="4">
    <location>
        <begin position="156"/>
        <end position="194"/>
    </location>
</feature>
<protein>
    <submittedName>
        <fullName evidence="6">ABC-type spermidine/putrescine transport, ATPase component</fullName>
    </submittedName>
</protein>
<dbReference type="PROSITE" id="PS00211">
    <property type="entry name" value="ABC_TRANSPORTER_1"/>
    <property type="match status" value="1"/>
</dbReference>
<dbReference type="Proteomes" id="UP000037386">
    <property type="component" value="Unassembled WGS sequence"/>
</dbReference>
<dbReference type="GO" id="GO:0043190">
    <property type="term" value="C:ATP-binding cassette (ABC) transporter complex"/>
    <property type="evidence" value="ECO:0007669"/>
    <property type="project" value="InterPro"/>
</dbReference>
<dbReference type="STRING" id="479893.CPX_001493"/>
<dbReference type="Gene3D" id="3.40.50.300">
    <property type="entry name" value="P-loop containing nucleotide triphosphate hydrolases"/>
    <property type="match status" value="1"/>
</dbReference>
<dbReference type="InterPro" id="IPR050093">
    <property type="entry name" value="ABC_SmlMolc_Importer"/>
</dbReference>
<keyword evidence="1" id="KW-0813">Transport</keyword>
<dbReference type="InterPro" id="IPR027417">
    <property type="entry name" value="P-loop_NTPase"/>
</dbReference>
<dbReference type="InterPro" id="IPR003593">
    <property type="entry name" value="AAA+_ATPase"/>
</dbReference>
<dbReference type="PANTHER" id="PTHR42781:SF4">
    <property type="entry name" value="SPERMIDINE_PUTRESCINE IMPORT ATP-BINDING PROTEIN POTA"/>
    <property type="match status" value="1"/>
</dbReference>
<dbReference type="InterPro" id="IPR017871">
    <property type="entry name" value="ABC_transporter-like_CS"/>
</dbReference>
<dbReference type="GO" id="GO:0016887">
    <property type="term" value="F:ATP hydrolysis activity"/>
    <property type="evidence" value="ECO:0007669"/>
    <property type="project" value="InterPro"/>
</dbReference>
<dbReference type="Gene3D" id="2.40.50.100">
    <property type="match status" value="1"/>
</dbReference>
<evidence type="ECO:0000256" key="3">
    <source>
        <dbReference type="ARBA" id="ARBA00022840"/>
    </source>
</evidence>
<evidence type="ECO:0000256" key="4">
    <source>
        <dbReference type="SAM" id="Coils"/>
    </source>
</evidence>
<keyword evidence="2" id="KW-0547">Nucleotide-binding</keyword>
<dbReference type="SUPFAM" id="SSF52540">
    <property type="entry name" value="P-loop containing nucleoside triphosphate hydrolases"/>
    <property type="match status" value="1"/>
</dbReference>